<dbReference type="SUPFAM" id="SSF54909">
    <property type="entry name" value="Dimeric alpha+beta barrel"/>
    <property type="match status" value="1"/>
</dbReference>
<dbReference type="Pfam" id="PF07110">
    <property type="entry name" value="EthD"/>
    <property type="match status" value="1"/>
</dbReference>
<name>A0ABU9QLH7_9BURK</name>
<evidence type="ECO:0000313" key="3">
    <source>
        <dbReference type="Proteomes" id="UP001494588"/>
    </source>
</evidence>
<sequence length="136" mass="15706">MIRSAPLSEPLWWRQLRRLHRLKYAMHTIAFLFKRKPGMTREAFEHHYKEVHGPMVAKLPGLIEYRQCPVREANRGDVHAHVPSGFDALSIYTFESVGAAEAAWNSPANEPVQHDTREFIDVETMVTLPLFVRTVV</sequence>
<dbReference type="NCBIfam" id="TIGR02118">
    <property type="entry name" value="EthD family reductase"/>
    <property type="match status" value="1"/>
</dbReference>
<feature type="domain" description="EthD" evidence="1">
    <location>
        <begin position="36"/>
        <end position="122"/>
    </location>
</feature>
<dbReference type="Proteomes" id="UP001494588">
    <property type="component" value="Unassembled WGS sequence"/>
</dbReference>
<dbReference type="InterPro" id="IPR009799">
    <property type="entry name" value="EthD_dom"/>
</dbReference>
<dbReference type="InterPro" id="IPR011008">
    <property type="entry name" value="Dimeric_a/b-barrel"/>
</dbReference>
<comment type="caution">
    <text evidence="2">The sequence shown here is derived from an EMBL/GenBank/DDBJ whole genome shotgun (WGS) entry which is preliminary data.</text>
</comment>
<proteinExistence type="predicted"/>
<keyword evidence="3" id="KW-1185">Reference proteome</keyword>
<dbReference type="RefSeq" id="WP_201658297.1">
    <property type="nucleotide sequence ID" value="NZ_CAJHCS010000030.1"/>
</dbReference>
<dbReference type="EMBL" id="JAZHGC010000030">
    <property type="protein sequence ID" value="MEM5289915.1"/>
    <property type="molecule type" value="Genomic_DNA"/>
</dbReference>
<gene>
    <name evidence="2" type="ORF">V4C55_29750</name>
</gene>
<evidence type="ECO:0000259" key="1">
    <source>
        <dbReference type="Pfam" id="PF07110"/>
    </source>
</evidence>
<reference evidence="2 3" key="1">
    <citation type="submission" date="2024-01" db="EMBL/GenBank/DDBJ databases">
        <title>The diversity of rhizobia nodulating Mimosa spp. in eleven states of Brazil covering several biomes is determined by host plant, location, and edaphic factors.</title>
        <authorList>
            <person name="Rouws L."/>
            <person name="Barauna A."/>
            <person name="Beukes C."/>
            <person name="De Faria S.M."/>
            <person name="Gross E."/>
            <person name="Dos Reis Junior F.B."/>
            <person name="Simon M."/>
            <person name="Maluk M."/>
            <person name="Odee D.W."/>
            <person name="Kenicer G."/>
            <person name="Young J.P.W."/>
            <person name="Reis V.M."/>
            <person name="Zilli J."/>
            <person name="James E.K."/>
        </authorList>
    </citation>
    <scope>NUCLEOTIDE SEQUENCE [LARGE SCALE GENOMIC DNA]</scope>
    <source>
        <strain evidence="2 3">JPY77</strain>
    </source>
</reference>
<organism evidence="2 3">
    <name type="scientific">Paraburkholderia sabiae</name>
    <dbReference type="NCBI Taxonomy" id="273251"/>
    <lineage>
        <taxon>Bacteria</taxon>
        <taxon>Pseudomonadati</taxon>
        <taxon>Pseudomonadota</taxon>
        <taxon>Betaproteobacteria</taxon>
        <taxon>Burkholderiales</taxon>
        <taxon>Burkholderiaceae</taxon>
        <taxon>Paraburkholderia</taxon>
    </lineage>
</organism>
<accession>A0ABU9QLH7</accession>
<dbReference type="Gene3D" id="3.30.70.100">
    <property type="match status" value="1"/>
</dbReference>
<protein>
    <submittedName>
        <fullName evidence="2">EthD domain-containing protein</fullName>
    </submittedName>
</protein>
<evidence type="ECO:0000313" key="2">
    <source>
        <dbReference type="EMBL" id="MEM5289915.1"/>
    </source>
</evidence>